<dbReference type="Proteomes" id="UP000199385">
    <property type="component" value="Chromosome I"/>
</dbReference>
<organism evidence="1 2">
    <name type="scientific">Micromonospora auratinigra</name>
    <dbReference type="NCBI Taxonomy" id="261654"/>
    <lineage>
        <taxon>Bacteria</taxon>
        <taxon>Bacillati</taxon>
        <taxon>Actinomycetota</taxon>
        <taxon>Actinomycetes</taxon>
        <taxon>Micromonosporales</taxon>
        <taxon>Micromonosporaceae</taxon>
        <taxon>Micromonospora</taxon>
    </lineage>
</organism>
<dbReference type="PANTHER" id="PTHR32011">
    <property type="entry name" value="OS08G0472400 PROTEIN"/>
    <property type="match status" value="1"/>
</dbReference>
<accession>A0A1A8Z874</accession>
<dbReference type="AlphaFoldDB" id="A0A1A8Z874"/>
<keyword evidence="2" id="KW-1185">Reference proteome</keyword>
<reference evidence="2" key="1">
    <citation type="submission" date="2016-06" db="EMBL/GenBank/DDBJ databases">
        <authorList>
            <person name="Varghese N."/>
            <person name="Submissions Spin"/>
        </authorList>
    </citation>
    <scope>NUCLEOTIDE SEQUENCE [LARGE SCALE GENOMIC DNA]</scope>
    <source>
        <strain evidence="2">DSM 44815</strain>
    </source>
</reference>
<dbReference type="STRING" id="261654.GA0070611_1124"/>
<protein>
    <recommendedName>
        <fullName evidence="3">SMI1 / KNR4 family (SUKH-1)</fullName>
    </recommendedName>
</protein>
<proteinExistence type="predicted"/>
<evidence type="ECO:0008006" key="3">
    <source>
        <dbReference type="Google" id="ProtNLM"/>
    </source>
</evidence>
<evidence type="ECO:0000313" key="1">
    <source>
        <dbReference type="EMBL" id="SBT40070.1"/>
    </source>
</evidence>
<gene>
    <name evidence="1" type="ORF">GA0070611_1124</name>
</gene>
<dbReference type="EMBL" id="LT594323">
    <property type="protein sequence ID" value="SBT40070.1"/>
    <property type="molecule type" value="Genomic_DNA"/>
</dbReference>
<dbReference type="PANTHER" id="PTHR32011:SF2">
    <property type="entry name" value="OS08G0472400 PROTEIN"/>
    <property type="match status" value="1"/>
</dbReference>
<sequence length="227" mass="24814">MAASGRARYGPLMGDPEDLARRLADAVARSPDCAAEPGLSDEEIDRAEETFALRFPPLWRRVLTLIHPRPRYVAPNPGLTGTGPTCPDWRLRDVATTREMVEAPVEGLLLDVEESAFWWHAWGAAPSALADRLAVARRELARVPRLTPLWGHQYVADTDDSPVFSIVQADLWVPAATLGAMVEDPSGDDGSVAHRRAGRVPFWSDLYAYSQHRGEGSPFGHLATGGL</sequence>
<evidence type="ECO:0000313" key="2">
    <source>
        <dbReference type="Proteomes" id="UP000199385"/>
    </source>
</evidence>
<dbReference type="PATRIC" id="fig|261654.4.peg.1151"/>
<name>A0A1A8Z874_9ACTN</name>